<sequence>MNSPLYHDPYRYHDPTIISVHTLFKVETTTILSVSSLVRNDDASYCQSLGVGNHFLLPHHCRLDEGVNDCVCILRVVWGDGGTNECPRLCGIMNSIAYGVTFSLFMCLSRGAATSLAFASVANVASDDVCCCT</sequence>
<gene>
    <name evidence="1" type="ORF">L195_g029381</name>
</gene>
<accession>A0A2K3L4N8</accession>
<proteinExistence type="predicted"/>
<reference evidence="1 2" key="2">
    <citation type="journal article" date="2017" name="Front. Plant Sci.">
        <title>Gene Classification and Mining of Molecular Markers Useful in Red Clover (Trifolium pratense) Breeding.</title>
        <authorList>
            <person name="Istvanek J."/>
            <person name="Dluhosova J."/>
            <person name="Dluhos P."/>
            <person name="Patkova L."/>
            <person name="Nedelnik J."/>
            <person name="Repkova J."/>
        </authorList>
    </citation>
    <scope>NUCLEOTIDE SEQUENCE [LARGE SCALE GENOMIC DNA]</scope>
    <source>
        <strain evidence="2">cv. Tatra</strain>
        <tissue evidence="1">Young leaves</tissue>
    </source>
</reference>
<evidence type="ECO:0000313" key="1">
    <source>
        <dbReference type="EMBL" id="PNX73479.1"/>
    </source>
</evidence>
<name>A0A2K3L4N8_TRIPR</name>
<comment type="caution">
    <text evidence="1">The sequence shown here is derived from an EMBL/GenBank/DDBJ whole genome shotgun (WGS) entry which is preliminary data.</text>
</comment>
<reference evidence="1 2" key="1">
    <citation type="journal article" date="2014" name="Am. J. Bot.">
        <title>Genome assembly and annotation for red clover (Trifolium pratense; Fabaceae).</title>
        <authorList>
            <person name="Istvanek J."/>
            <person name="Jaros M."/>
            <person name="Krenek A."/>
            <person name="Repkova J."/>
        </authorList>
    </citation>
    <scope>NUCLEOTIDE SEQUENCE [LARGE SCALE GENOMIC DNA]</scope>
    <source>
        <strain evidence="2">cv. Tatra</strain>
        <tissue evidence="1">Young leaves</tissue>
    </source>
</reference>
<dbReference type="Proteomes" id="UP000236291">
    <property type="component" value="Unassembled WGS sequence"/>
</dbReference>
<dbReference type="EMBL" id="ASHM01026102">
    <property type="protein sequence ID" value="PNX73479.1"/>
    <property type="molecule type" value="Genomic_DNA"/>
</dbReference>
<organism evidence="1 2">
    <name type="scientific">Trifolium pratense</name>
    <name type="common">Red clover</name>
    <dbReference type="NCBI Taxonomy" id="57577"/>
    <lineage>
        <taxon>Eukaryota</taxon>
        <taxon>Viridiplantae</taxon>
        <taxon>Streptophyta</taxon>
        <taxon>Embryophyta</taxon>
        <taxon>Tracheophyta</taxon>
        <taxon>Spermatophyta</taxon>
        <taxon>Magnoliopsida</taxon>
        <taxon>eudicotyledons</taxon>
        <taxon>Gunneridae</taxon>
        <taxon>Pentapetalae</taxon>
        <taxon>rosids</taxon>
        <taxon>fabids</taxon>
        <taxon>Fabales</taxon>
        <taxon>Fabaceae</taxon>
        <taxon>Papilionoideae</taxon>
        <taxon>50 kb inversion clade</taxon>
        <taxon>NPAAA clade</taxon>
        <taxon>Hologalegina</taxon>
        <taxon>IRL clade</taxon>
        <taxon>Trifolieae</taxon>
        <taxon>Trifolium</taxon>
    </lineage>
</organism>
<evidence type="ECO:0000313" key="2">
    <source>
        <dbReference type="Proteomes" id="UP000236291"/>
    </source>
</evidence>
<dbReference type="AlphaFoldDB" id="A0A2K3L4N8"/>
<protein>
    <submittedName>
        <fullName evidence="1">Uncharacterized protein</fullName>
    </submittedName>
</protein>